<feature type="signal peptide" evidence="1">
    <location>
        <begin position="1"/>
        <end position="21"/>
    </location>
</feature>
<organism evidence="3 4">
    <name type="scientific">Chaetoceros tenuissimus</name>
    <dbReference type="NCBI Taxonomy" id="426638"/>
    <lineage>
        <taxon>Eukaryota</taxon>
        <taxon>Sar</taxon>
        <taxon>Stramenopiles</taxon>
        <taxon>Ochrophyta</taxon>
        <taxon>Bacillariophyta</taxon>
        <taxon>Coscinodiscophyceae</taxon>
        <taxon>Chaetocerotophycidae</taxon>
        <taxon>Chaetocerotales</taxon>
        <taxon>Chaetocerotaceae</taxon>
        <taxon>Chaetoceros</taxon>
    </lineage>
</organism>
<evidence type="ECO:0000313" key="3">
    <source>
        <dbReference type="EMBL" id="GFH59437.1"/>
    </source>
</evidence>
<dbReference type="Proteomes" id="UP001054902">
    <property type="component" value="Unassembled WGS sequence"/>
</dbReference>
<dbReference type="SUPFAM" id="SSF55729">
    <property type="entry name" value="Acyl-CoA N-acyltransferases (Nat)"/>
    <property type="match status" value="1"/>
</dbReference>
<evidence type="ECO:0000259" key="2">
    <source>
        <dbReference type="PROSITE" id="PS51186"/>
    </source>
</evidence>
<dbReference type="Pfam" id="PF13508">
    <property type="entry name" value="Acetyltransf_7"/>
    <property type="match status" value="1"/>
</dbReference>
<dbReference type="GO" id="GO:0016747">
    <property type="term" value="F:acyltransferase activity, transferring groups other than amino-acyl groups"/>
    <property type="evidence" value="ECO:0007669"/>
    <property type="project" value="InterPro"/>
</dbReference>
<dbReference type="EMBL" id="BLLK01000064">
    <property type="protein sequence ID" value="GFH59437.1"/>
    <property type="molecule type" value="Genomic_DNA"/>
</dbReference>
<reference evidence="3 4" key="1">
    <citation type="journal article" date="2021" name="Sci. Rep.">
        <title>The genome of the diatom Chaetoceros tenuissimus carries an ancient integrated fragment of an extant virus.</title>
        <authorList>
            <person name="Hongo Y."/>
            <person name="Kimura K."/>
            <person name="Takaki Y."/>
            <person name="Yoshida Y."/>
            <person name="Baba S."/>
            <person name="Kobayashi G."/>
            <person name="Nagasaki K."/>
            <person name="Hano T."/>
            <person name="Tomaru Y."/>
        </authorList>
    </citation>
    <scope>NUCLEOTIDE SEQUENCE [LARGE SCALE GENOMIC DNA]</scope>
    <source>
        <strain evidence="3 4">NIES-3715</strain>
    </source>
</reference>
<dbReference type="Gene3D" id="3.40.630.30">
    <property type="match status" value="1"/>
</dbReference>
<proteinExistence type="predicted"/>
<accession>A0AAD3D8L4</accession>
<name>A0AAD3D8L4_9STRA</name>
<comment type="caution">
    <text evidence="3">The sequence shown here is derived from an EMBL/GenBank/DDBJ whole genome shotgun (WGS) entry which is preliminary data.</text>
</comment>
<dbReference type="InterPro" id="IPR000182">
    <property type="entry name" value="GNAT_dom"/>
</dbReference>
<keyword evidence="1" id="KW-0732">Signal</keyword>
<gene>
    <name evidence="3" type="ORF">CTEN210_15913</name>
</gene>
<feature type="domain" description="N-acetyltransferase" evidence="2">
    <location>
        <begin position="156"/>
        <end position="246"/>
    </location>
</feature>
<sequence length="260" mass="28899">MIKSIVLGIILASILTLQTFAFTPLHVIHQSRNLSHDTCLTYFQSKSTFLESFNENQESELIQLTHKDIEWILSPPPEMPMMDKLKIKAGAKALHAELVLKDQPIPPVLCPIGGKAELECFKDGKKIAKFGFTTNRGPSAPPIDETIEEYFGVSKSIDGKGIGAIIYMFVEPEFRGRGIGTLALEAIAAVQIVQGCDFTVLVADDDGSGKLIKWYEDYGYKQAPRLQNLFGSPDAEFGITMIRPTSVRSDIFADCQIKWW</sequence>
<dbReference type="AlphaFoldDB" id="A0AAD3D8L4"/>
<keyword evidence="4" id="KW-1185">Reference proteome</keyword>
<feature type="chain" id="PRO_5041996488" description="N-acetyltransferase domain-containing protein" evidence="1">
    <location>
        <begin position="22"/>
        <end position="260"/>
    </location>
</feature>
<dbReference type="CDD" id="cd04301">
    <property type="entry name" value="NAT_SF"/>
    <property type="match status" value="1"/>
</dbReference>
<evidence type="ECO:0000313" key="4">
    <source>
        <dbReference type="Proteomes" id="UP001054902"/>
    </source>
</evidence>
<protein>
    <recommendedName>
        <fullName evidence="2">N-acetyltransferase domain-containing protein</fullName>
    </recommendedName>
</protein>
<dbReference type="InterPro" id="IPR016181">
    <property type="entry name" value="Acyl_CoA_acyltransferase"/>
</dbReference>
<dbReference type="PROSITE" id="PS51186">
    <property type="entry name" value="GNAT"/>
    <property type="match status" value="1"/>
</dbReference>
<evidence type="ECO:0000256" key="1">
    <source>
        <dbReference type="SAM" id="SignalP"/>
    </source>
</evidence>